<evidence type="ECO:0000256" key="1">
    <source>
        <dbReference type="SAM" id="SignalP"/>
    </source>
</evidence>
<keyword evidence="1" id="KW-0732">Signal</keyword>
<evidence type="ECO:0000313" key="3">
    <source>
        <dbReference type="Proteomes" id="UP001162483"/>
    </source>
</evidence>
<feature type="chain" id="PRO_5046451856" evidence="1">
    <location>
        <begin position="22"/>
        <end position="37"/>
    </location>
</feature>
<keyword evidence="3" id="KW-1185">Reference proteome</keyword>
<sequence>MSRSLLSAVLMITEFLLKIAGQDPVIDQRLYSYSDQC</sequence>
<gene>
    <name evidence="2" type="ORF">SPARVUS_LOCUS1792077</name>
</gene>
<comment type="caution">
    <text evidence="2">The sequence shown here is derived from an EMBL/GenBank/DDBJ whole genome shotgun (WGS) entry which is preliminary data.</text>
</comment>
<proteinExistence type="predicted"/>
<name>A0ABN9AXA0_9NEOB</name>
<reference evidence="2" key="1">
    <citation type="submission" date="2023-05" db="EMBL/GenBank/DDBJ databases">
        <authorList>
            <person name="Stuckert A."/>
        </authorList>
    </citation>
    <scope>NUCLEOTIDE SEQUENCE</scope>
</reference>
<feature type="signal peptide" evidence="1">
    <location>
        <begin position="1"/>
        <end position="21"/>
    </location>
</feature>
<organism evidence="2 3">
    <name type="scientific">Staurois parvus</name>
    <dbReference type="NCBI Taxonomy" id="386267"/>
    <lineage>
        <taxon>Eukaryota</taxon>
        <taxon>Metazoa</taxon>
        <taxon>Chordata</taxon>
        <taxon>Craniata</taxon>
        <taxon>Vertebrata</taxon>
        <taxon>Euteleostomi</taxon>
        <taxon>Amphibia</taxon>
        <taxon>Batrachia</taxon>
        <taxon>Anura</taxon>
        <taxon>Neobatrachia</taxon>
        <taxon>Ranoidea</taxon>
        <taxon>Ranidae</taxon>
        <taxon>Staurois</taxon>
    </lineage>
</organism>
<protein>
    <submittedName>
        <fullName evidence="2">Uncharacterized protein</fullName>
    </submittedName>
</protein>
<evidence type="ECO:0000313" key="2">
    <source>
        <dbReference type="EMBL" id="CAI9540678.1"/>
    </source>
</evidence>
<accession>A0ABN9AXA0</accession>
<dbReference type="Proteomes" id="UP001162483">
    <property type="component" value="Unassembled WGS sequence"/>
</dbReference>
<dbReference type="EMBL" id="CATNWA010001599">
    <property type="protein sequence ID" value="CAI9540678.1"/>
    <property type="molecule type" value="Genomic_DNA"/>
</dbReference>